<comment type="similarity">
    <text evidence="1">Belongs to the arginase family.</text>
</comment>
<dbReference type="AlphaFoldDB" id="A0A4U9HMC8"/>
<gene>
    <name evidence="2" type="primary">hutG_1</name>
    <name evidence="2" type="ORF">NCTC13032_02012</name>
</gene>
<dbReference type="GO" id="GO:0050415">
    <property type="term" value="F:formimidoylglutamase activity"/>
    <property type="evidence" value="ECO:0007669"/>
    <property type="project" value="UniProtKB-EC"/>
</dbReference>
<evidence type="ECO:0000313" key="2">
    <source>
        <dbReference type="EMBL" id="VTP65412.1"/>
    </source>
</evidence>
<dbReference type="EMBL" id="LR590464">
    <property type="protein sequence ID" value="VTP65412.1"/>
    <property type="molecule type" value="Genomic_DNA"/>
</dbReference>
<evidence type="ECO:0000256" key="1">
    <source>
        <dbReference type="PROSITE-ProRule" id="PRU00742"/>
    </source>
</evidence>
<organism evidence="2 3">
    <name type="scientific">Leclercia adecarboxylata</name>
    <dbReference type="NCBI Taxonomy" id="83655"/>
    <lineage>
        <taxon>Bacteria</taxon>
        <taxon>Pseudomonadati</taxon>
        <taxon>Pseudomonadota</taxon>
        <taxon>Gammaproteobacteria</taxon>
        <taxon>Enterobacterales</taxon>
        <taxon>Enterobacteriaceae</taxon>
        <taxon>Leclercia</taxon>
    </lineage>
</organism>
<evidence type="ECO:0000313" key="3">
    <source>
        <dbReference type="Proteomes" id="UP000310719"/>
    </source>
</evidence>
<protein>
    <submittedName>
        <fullName evidence="2">Formimidoylglutamase</fullName>
        <ecNumber evidence="2">3.5.3.8</ecNumber>
    </submittedName>
</protein>
<dbReference type="Proteomes" id="UP000310719">
    <property type="component" value="Chromosome"/>
</dbReference>
<dbReference type="GO" id="GO:0046872">
    <property type="term" value="F:metal ion binding"/>
    <property type="evidence" value="ECO:0007669"/>
    <property type="project" value="InterPro"/>
</dbReference>
<proteinExistence type="inferred from homology"/>
<name>A0A4U9HMC8_9ENTR</name>
<dbReference type="SUPFAM" id="SSF52768">
    <property type="entry name" value="Arginase/deacetylase"/>
    <property type="match status" value="1"/>
</dbReference>
<dbReference type="EC" id="3.5.3.8" evidence="2"/>
<sequence>MSVWQPVSPDIWQGRDDRHEASNALRLFQTVRQSDTQQPSGDGIALIGFACDEGVRRNQGRTGAAQAPDTLRRALGNMASHEGHERLTDMGNIRVEGEALEAAQQALSETVTPVSRRECAPWCSAAGMKPPGRMAGACWMPFPASG</sequence>
<dbReference type="PROSITE" id="PS51409">
    <property type="entry name" value="ARGINASE_2"/>
    <property type="match status" value="1"/>
</dbReference>
<dbReference type="Gene3D" id="3.40.800.10">
    <property type="entry name" value="Ureohydrolase domain"/>
    <property type="match status" value="1"/>
</dbReference>
<reference evidence="2 3" key="1">
    <citation type="submission" date="2019-05" db="EMBL/GenBank/DDBJ databases">
        <authorList>
            <consortium name="Pathogen Informatics"/>
        </authorList>
    </citation>
    <scope>NUCLEOTIDE SEQUENCE [LARGE SCALE GENOMIC DNA]</scope>
    <source>
        <strain evidence="2 3">NCTC13032</strain>
    </source>
</reference>
<dbReference type="InterPro" id="IPR006035">
    <property type="entry name" value="Ureohydrolase"/>
</dbReference>
<dbReference type="Pfam" id="PF00491">
    <property type="entry name" value="Arginase"/>
    <property type="match status" value="1"/>
</dbReference>
<keyword evidence="2" id="KW-0378">Hydrolase</keyword>
<accession>A0A4U9HMC8</accession>
<dbReference type="InterPro" id="IPR023696">
    <property type="entry name" value="Ureohydrolase_dom_sf"/>
</dbReference>